<feature type="domain" description="Radical SAM core" evidence="5">
    <location>
        <begin position="114"/>
        <end position="330"/>
    </location>
</feature>
<dbReference type="InterPro" id="IPR050377">
    <property type="entry name" value="Radical_SAM_PqqE_MftC-like"/>
</dbReference>
<dbReference type="PANTHER" id="PTHR11228:SF7">
    <property type="entry name" value="PQQA PEPTIDE CYCLASE"/>
    <property type="match status" value="1"/>
</dbReference>
<reference evidence="6" key="1">
    <citation type="submission" date="2018-06" db="EMBL/GenBank/DDBJ databases">
        <authorList>
            <person name="Zhirakovskaya E."/>
        </authorList>
    </citation>
    <scope>NUCLEOTIDE SEQUENCE</scope>
</reference>
<dbReference type="InterPro" id="IPR013785">
    <property type="entry name" value="Aldolase_TIM"/>
</dbReference>
<dbReference type="InterPro" id="IPR058240">
    <property type="entry name" value="rSAM_sf"/>
</dbReference>
<dbReference type="SUPFAM" id="SSF102114">
    <property type="entry name" value="Radical SAM enzymes"/>
    <property type="match status" value="1"/>
</dbReference>
<dbReference type="GO" id="GO:0003824">
    <property type="term" value="F:catalytic activity"/>
    <property type="evidence" value="ECO:0007669"/>
    <property type="project" value="InterPro"/>
</dbReference>
<dbReference type="Pfam" id="PF13186">
    <property type="entry name" value="SPASM"/>
    <property type="match status" value="1"/>
</dbReference>
<dbReference type="InterPro" id="IPR006638">
    <property type="entry name" value="Elp3/MiaA/NifB-like_rSAM"/>
</dbReference>
<dbReference type="InterPro" id="IPR023885">
    <property type="entry name" value="4Fe4S-binding_SPASM_dom"/>
</dbReference>
<dbReference type="InterPro" id="IPR007197">
    <property type="entry name" value="rSAM"/>
</dbReference>
<keyword evidence="3" id="KW-0408">Iron</keyword>
<dbReference type="NCBIfam" id="TIGR04085">
    <property type="entry name" value="rSAM_more_4Fe4S"/>
    <property type="match status" value="1"/>
</dbReference>
<dbReference type="Pfam" id="PF04055">
    <property type="entry name" value="Radical_SAM"/>
    <property type="match status" value="1"/>
</dbReference>
<keyword evidence="2" id="KW-0479">Metal-binding</keyword>
<sequence length="458" mass="51156">MEVGNSLYFSEHASLTIKEGFPILSSTLSPVYHTLQLGEAIALTFLAAYGNEQQTSEACADNIPDGRSWLNHVIEQYWSYLGGRQARNLSFDWLDGVNFNQLESANSLLFSRKRASPLAVVWLVTLACNRQCPYCFYEITPWSSNNKKNPNDASFSYHRVVSMLQEMQRVGASELYLTGGEPLLRHDLVELISVATSHRIKTFLSTKYPIDNQLATDLYNAGVGFITYSLDAGNEKSADGLAGSKGFFQDSIQSLNALVETNLNFEVNTVVTKPNEDILEELIAFLVSLSVPRVSLSTYIQPTFHQGQDNLTPALNADNLISLVGDLSEKWKGKIEIRVGDSASNTSGQGCTDKNVCEVGYSELHVLPNGMASRCRYLPNDSNLNLGSLEQKTVMEIWHGNSLQQFNEPDRTLYDPSSCYSCNEFEQCNQRGRCYVSALNRYNTHFAPDHFCLHELIK</sequence>
<evidence type="ECO:0000313" key="6">
    <source>
        <dbReference type="EMBL" id="VAW71967.1"/>
    </source>
</evidence>
<gene>
    <name evidence="6" type="ORF">MNBD_GAMMA12-2979</name>
</gene>
<dbReference type="SMART" id="SM00729">
    <property type="entry name" value="Elp3"/>
    <property type="match status" value="1"/>
</dbReference>
<dbReference type="SFLD" id="SFLDG01067">
    <property type="entry name" value="SPASM/twitch_domain_containing"/>
    <property type="match status" value="1"/>
</dbReference>
<keyword evidence="1" id="KW-0949">S-adenosyl-L-methionine</keyword>
<dbReference type="Gene3D" id="3.20.20.70">
    <property type="entry name" value="Aldolase class I"/>
    <property type="match status" value="1"/>
</dbReference>
<evidence type="ECO:0000256" key="3">
    <source>
        <dbReference type="ARBA" id="ARBA00023004"/>
    </source>
</evidence>
<dbReference type="EMBL" id="UOFL01000034">
    <property type="protein sequence ID" value="VAW71967.1"/>
    <property type="molecule type" value="Genomic_DNA"/>
</dbReference>
<accession>A0A3B0Y8U9</accession>
<evidence type="ECO:0000259" key="5">
    <source>
        <dbReference type="PROSITE" id="PS51918"/>
    </source>
</evidence>
<evidence type="ECO:0000256" key="2">
    <source>
        <dbReference type="ARBA" id="ARBA00022723"/>
    </source>
</evidence>
<proteinExistence type="predicted"/>
<keyword evidence="4" id="KW-0411">Iron-sulfur</keyword>
<dbReference type="CDD" id="cd01335">
    <property type="entry name" value="Radical_SAM"/>
    <property type="match status" value="1"/>
</dbReference>
<dbReference type="GO" id="GO:0051536">
    <property type="term" value="F:iron-sulfur cluster binding"/>
    <property type="evidence" value="ECO:0007669"/>
    <property type="project" value="UniProtKB-KW"/>
</dbReference>
<dbReference type="SFLD" id="SFLDS00029">
    <property type="entry name" value="Radical_SAM"/>
    <property type="match status" value="1"/>
</dbReference>
<evidence type="ECO:0000256" key="1">
    <source>
        <dbReference type="ARBA" id="ARBA00022691"/>
    </source>
</evidence>
<dbReference type="CDD" id="cd21109">
    <property type="entry name" value="SPASM"/>
    <property type="match status" value="1"/>
</dbReference>
<dbReference type="PANTHER" id="PTHR11228">
    <property type="entry name" value="RADICAL SAM DOMAIN PROTEIN"/>
    <property type="match status" value="1"/>
</dbReference>
<dbReference type="GO" id="GO:0046872">
    <property type="term" value="F:metal ion binding"/>
    <property type="evidence" value="ECO:0007669"/>
    <property type="project" value="UniProtKB-KW"/>
</dbReference>
<organism evidence="6">
    <name type="scientific">hydrothermal vent metagenome</name>
    <dbReference type="NCBI Taxonomy" id="652676"/>
    <lineage>
        <taxon>unclassified sequences</taxon>
        <taxon>metagenomes</taxon>
        <taxon>ecological metagenomes</taxon>
    </lineage>
</organism>
<name>A0A3B0Y8U9_9ZZZZ</name>
<dbReference type="AlphaFoldDB" id="A0A3B0Y8U9"/>
<evidence type="ECO:0000256" key="4">
    <source>
        <dbReference type="ARBA" id="ARBA00023014"/>
    </source>
</evidence>
<dbReference type="PROSITE" id="PS51918">
    <property type="entry name" value="RADICAL_SAM"/>
    <property type="match status" value="1"/>
</dbReference>
<protein>
    <recommendedName>
        <fullName evidence="5">Radical SAM core domain-containing protein</fullName>
    </recommendedName>
</protein>